<keyword evidence="2" id="KW-0349">Heme</keyword>
<comment type="similarity">
    <text evidence="1 2">Belongs to the cytochrome P450 family.</text>
</comment>
<dbReference type="SUPFAM" id="SSF48264">
    <property type="entry name" value="Cytochrome P450"/>
    <property type="match status" value="1"/>
</dbReference>
<dbReference type="PANTHER" id="PTHR46696">
    <property type="entry name" value="P450, PUTATIVE (EUROFUNG)-RELATED"/>
    <property type="match status" value="1"/>
</dbReference>
<dbReference type="RefSeq" id="WP_039326586.1">
    <property type="nucleotide sequence ID" value="NZ_JTLZ01000012.1"/>
</dbReference>
<evidence type="ECO:0000313" key="4">
    <source>
        <dbReference type="Proteomes" id="UP000031004"/>
    </source>
</evidence>
<dbReference type="InterPro" id="IPR036396">
    <property type="entry name" value="Cyt_P450_sf"/>
</dbReference>
<dbReference type="InterPro" id="IPR001128">
    <property type="entry name" value="Cyt_P450"/>
</dbReference>
<name>A0ABR4YNC4_9MYCO</name>
<organism evidence="3 4">
    <name type="scientific">Mycolicibacterium setense</name>
    <dbReference type="NCBI Taxonomy" id="431269"/>
    <lineage>
        <taxon>Bacteria</taxon>
        <taxon>Bacillati</taxon>
        <taxon>Actinomycetota</taxon>
        <taxon>Actinomycetes</taxon>
        <taxon>Mycobacteriales</taxon>
        <taxon>Mycobacteriaceae</taxon>
        <taxon>Mycolicibacterium</taxon>
    </lineage>
</organism>
<accession>A0ABR4YNC4</accession>
<sequence length="401" mass="44223">MTKTHSGIPAYRQDLYSTEAIIDPYPHYARLRELGPVVWLPRQRAYALPRYTECKAVLRDDQTFISGKGVALNPFINRLSRGTTLNSDGGEHDERRKLVAHRMLPRALRAISSSVDAQAASVVDAAVANGVIDGVADVATALPMAVVPDLVGWPRDQRDHLLPWAGATFDVLGPFNKHALRAMPGAMQMLRFARKVVRKRAMLEGSLGHDVLLAADGGKLSHAECPPLMVDYIAPSLDTTISAISNALYLFGAHPGQWQLLRDDPTLVPNAVNEVIRFESPLRAFSRKVLHDTEIAGTPVVAGARVLVLYASANRDEREWVDPETFDIRRDATRHLGFGQGAHACAGQSLARLETSAMLHALIERVERIELTGTPTWAINNIIRRHKRLPLRLHRVSAGSR</sequence>
<dbReference type="EMBL" id="JTLZ01000012">
    <property type="protein sequence ID" value="KHO20243.1"/>
    <property type="molecule type" value="Genomic_DNA"/>
</dbReference>
<gene>
    <name evidence="3" type="ORF">QQ44_27255</name>
</gene>
<evidence type="ECO:0000256" key="2">
    <source>
        <dbReference type="RuleBase" id="RU000461"/>
    </source>
</evidence>
<dbReference type="GO" id="GO:0004497">
    <property type="term" value="F:monooxygenase activity"/>
    <property type="evidence" value="ECO:0007669"/>
    <property type="project" value="UniProtKB-KW"/>
</dbReference>
<dbReference type="PROSITE" id="PS00086">
    <property type="entry name" value="CYTOCHROME_P450"/>
    <property type="match status" value="1"/>
</dbReference>
<reference evidence="3 4" key="1">
    <citation type="submission" date="2014-11" db="EMBL/GenBank/DDBJ databases">
        <title>Mycobacterium setense Manresensis Genome.</title>
        <authorList>
            <person name="Rech G."/>
            <person name="Sumoy L."/>
        </authorList>
    </citation>
    <scope>NUCLEOTIDE SEQUENCE [LARGE SCALE GENOMIC DNA]</scope>
    <source>
        <strain evidence="3 4">Manresensis</strain>
    </source>
</reference>
<keyword evidence="2" id="KW-0479">Metal-binding</keyword>
<dbReference type="Proteomes" id="UP000031004">
    <property type="component" value="Unassembled WGS sequence"/>
</dbReference>
<dbReference type="Gene3D" id="1.10.630.10">
    <property type="entry name" value="Cytochrome P450"/>
    <property type="match status" value="1"/>
</dbReference>
<keyword evidence="2" id="KW-0408">Iron</keyword>
<dbReference type="InterPro" id="IPR017972">
    <property type="entry name" value="Cyt_P450_CS"/>
</dbReference>
<dbReference type="PANTHER" id="PTHR46696:SF1">
    <property type="entry name" value="CYTOCHROME P450 YJIB-RELATED"/>
    <property type="match status" value="1"/>
</dbReference>
<comment type="caution">
    <text evidence="3">The sequence shown here is derived from an EMBL/GenBank/DDBJ whole genome shotgun (WGS) entry which is preliminary data.</text>
</comment>
<keyword evidence="2 3" id="KW-0503">Monooxygenase</keyword>
<dbReference type="Pfam" id="PF00067">
    <property type="entry name" value="p450"/>
    <property type="match status" value="1"/>
</dbReference>
<evidence type="ECO:0000256" key="1">
    <source>
        <dbReference type="ARBA" id="ARBA00010617"/>
    </source>
</evidence>
<keyword evidence="4" id="KW-1185">Reference proteome</keyword>
<keyword evidence="2" id="KW-0560">Oxidoreductase</keyword>
<protein>
    <submittedName>
        <fullName evidence="3">Monooxygenase</fullName>
    </submittedName>
</protein>
<proteinExistence type="inferred from homology"/>
<evidence type="ECO:0000313" key="3">
    <source>
        <dbReference type="EMBL" id="KHO20243.1"/>
    </source>
</evidence>